<dbReference type="SUPFAM" id="SSF51126">
    <property type="entry name" value="Pectin lyase-like"/>
    <property type="match status" value="1"/>
</dbReference>
<feature type="transmembrane region" description="Helical" evidence="9">
    <location>
        <begin position="686"/>
        <end position="712"/>
    </location>
</feature>
<organism evidence="10 11">
    <name type="scientific">Cymbomonas tetramitiformis</name>
    <dbReference type="NCBI Taxonomy" id="36881"/>
    <lineage>
        <taxon>Eukaryota</taxon>
        <taxon>Viridiplantae</taxon>
        <taxon>Chlorophyta</taxon>
        <taxon>Pyramimonadophyceae</taxon>
        <taxon>Pyramimonadales</taxon>
        <taxon>Pyramimonadaceae</taxon>
        <taxon>Cymbomonas</taxon>
    </lineage>
</organism>
<comment type="subcellular location">
    <subcellularLocation>
        <location evidence="1">Cell envelope</location>
    </subcellularLocation>
    <subcellularLocation>
        <location evidence="2">Cell outer membrane</location>
    </subcellularLocation>
    <subcellularLocation>
        <location evidence="3">Secreted</location>
    </subcellularLocation>
</comment>
<feature type="transmembrane region" description="Helical" evidence="9">
    <location>
        <begin position="983"/>
        <end position="1001"/>
    </location>
</feature>
<accession>A0AAE0ET64</accession>
<keyword evidence="9" id="KW-1133">Transmembrane helix</keyword>
<evidence type="ECO:0000256" key="9">
    <source>
        <dbReference type="SAM" id="Phobius"/>
    </source>
</evidence>
<keyword evidence="9" id="KW-0812">Transmembrane</keyword>
<evidence type="ECO:0008006" key="12">
    <source>
        <dbReference type="Google" id="ProtNLM"/>
    </source>
</evidence>
<evidence type="ECO:0000313" key="11">
    <source>
        <dbReference type="Proteomes" id="UP001190700"/>
    </source>
</evidence>
<feature type="transmembrane region" description="Helical" evidence="9">
    <location>
        <begin position="1063"/>
        <end position="1086"/>
    </location>
</feature>
<proteinExistence type="predicted"/>
<protein>
    <recommendedName>
        <fullName evidence="12">Right handed beta helix domain-containing protein</fullName>
    </recommendedName>
</protein>
<evidence type="ECO:0000256" key="6">
    <source>
        <dbReference type="ARBA" id="ARBA00023136"/>
    </source>
</evidence>
<reference evidence="10 11" key="1">
    <citation type="journal article" date="2015" name="Genome Biol. Evol.">
        <title>Comparative Genomics of a Bacterivorous Green Alga Reveals Evolutionary Causalities and Consequences of Phago-Mixotrophic Mode of Nutrition.</title>
        <authorList>
            <person name="Burns J.A."/>
            <person name="Paasch A."/>
            <person name="Narechania A."/>
            <person name="Kim E."/>
        </authorList>
    </citation>
    <scope>NUCLEOTIDE SEQUENCE [LARGE SCALE GENOMIC DNA]</scope>
    <source>
        <strain evidence="10 11">PLY_AMNH</strain>
    </source>
</reference>
<dbReference type="PANTHER" id="PTHR11319">
    <property type="entry name" value="G PROTEIN-COUPLED RECEPTOR-RELATED"/>
    <property type="match status" value="1"/>
</dbReference>
<evidence type="ECO:0000313" key="10">
    <source>
        <dbReference type="EMBL" id="KAK3239993.1"/>
    </source>
</evidence>
<feature type="region of interest" description="Disordered" evidence="8">
    <location>
        <begin position="799"/>
        <end position="825"/>
    </location>
</feature>
<dbReference type="GO" id="GO:0005576">
    <property type="term" value="C:extracellular region"/>
    <property type="evidence" value="ECO:0007669"/>
    <property type="project" value="UniProtKB-SubCell"/>
</dbReference>
<feature type="compositionally biased region" description="Polar residues" evidence="8">
    <location>
        <begin position="760"/>
        <end position="774"/>
    </location>
</feature>
<evidence type="ECO:0000256" key="4">
    <source>
        <dbReference type="ARBA" id="ARBA00022525"/>
    </source>
</evidence>
<dbReference type="InterPro" id="IPR003368">
    <property type="entry name" value="POMP_repeat"/>
</dbReference>
<keyword evidence="7" id="KW-0998">Cell outer membrane</keyword>
<keyword evidence="5" id="KW-0732">Signal</keyword>
<dbReference type="Pfam" id="PF02415">
    <property type="entry name" value="Chlam_PMP"/>
    <property type="match status" value="1"/>
</dbReference>
<evidence type="ECO:0000256" key="2">
    <source>
        <dbReference type="ARBA" id="ARBA00004442"/>
    </source>
</evidence>
<evidence type="ECO:0000256" key="3">
    <source>
        <dbReference type="ARBA" id="ARBA00004613"/>
    </source>
</evidence>
<keyword evidence="4" id="KW-0964">Secreted</keyword>
<evidence type="ECO:0000256" key="7">
    <source>
        <dbReference type="ARBA" id="ARBA00023237"/>
    </source>
</evidence>
<keyword evidence="11" id="KW-1185">Reference proteome</keyword>
<dbReference type="PANTHER" id="PTHR11319:SF35">
    <property type="entry name" value="OUTER MEMBRANE PROTEIN PMPC-RELATED"/>
    <property type="match status" value="1"/>
</dbReference>
<feature type="transmembrane region" description="Helical" evidence="9">
    <location>
        <begin position="1123"/>
        <end position="1146"/>
    </location>
</feature>
<dbReference type="EMBL" id="LGRX02033765">
    <property type="protein sequence ID" value="KAK3239993.1"/>
    <property type="molecule type" value="Genomic_DNA"/>
</dbReference>
<name>A0AAE0ET64_9CHLO</name>
<evidence type="ECO:0000256" key="1">
    <source>
        <dbReference type="ARBA" id="ARBA00004196"/>
    </source>
</evidence>
<feature type="transmembrane region" description="Helical" evidence="9">
    <location>
        <begin position="1013"/>
        <end position="1034"/>
    </location>
</feature>
<gene>
    <name evidence="10" type="ORF">CYMTET_50119</name>
</gene>
<dbReference type="InterPro" id="IPR011050">
    <property type="entry name" value="Pectin_lyase_fold/virulence"/>
</dbReference>
<keyword evidence="6 9" id="KW-0472">Membrane</keyword>
<feature type="region of interest" description="Disordered" evidence="8">
    <location>
        <begin position="760"/>
        <end position="779"/>
    </location>
</feature>
<dbReference type="Proteomes" id="UP001190700">
    <property type="component" value="Unassembled WGS sequence"/>
</dbReference>
<sequence>MEVEAVDNWSTEDERGLLMGWRLPRDDHGGVAGKMMVVARLWRVGGGMDARVDGQAGGVARAAERAWRTPEDPHLSLWLELTVGEATVIKVNSARSTDEFVRIINCTFEHESEALFKPVLDIYSAINTENVVSANNIIGVTRVVIMDSILKNYTMVDTSLVRNINSILMIQNSRIEAITAGTGVLNEGGKLFLYSSVLKDNVGTEDGFVHITGDGLADVRNTLFQGNSGQKSGGALSLLYNGGAELYDSTFRGNSAIQGGVVYLSQGNGRSLNCIFQDNFAEHGGVVYSTSSTFAIEMSNSIFRGNRARKYGGAVYAEDILTVVSCTFHDNAATHGAALYLTVESSSQFYLKEIAYDNSNPAELYWDPGTNNYDTIVNSTLLYQPPDCLGCIALERTDLYNTQARPPTNLSPQWHSWPVRAKLADTVIVSGRNSSILEVDLFDMFDNTAETYTSLDRSSNTHAEISTYTADSKYYVSENCGIAGSLSALFEGGVAQFKQAKILAIPGTLCRANITVSLYNDVTGQLYQRLDLSAEFYVRSCIAGEVYNEQAQMCIKCQAKTILLAFNSQDKTCETCENEAGIKCLGGNEFKIENGYYLAKSAANAATPKELFSMVQECDIPAACTTDKDRIATVSSLADFSERICNLDDGYTTIVLCGGTSRPVCKEGYYVGTDGAHCAKCASRGAYLSTFLISAIGVILLIAIAYIAYLLFIGRLELKLSRWALKKKNEVQGQDSGKEDSDGAYTAQNAYTATVQANNAQGSLTNNPKGTSDGSGLPVPGRNIMVDPRAPAEHTIDVDVSQGGAGSTDGASAGHAPHAESTAAEAECTQIAKTVNQVGSEIGATLFATTEDTQAQVAVLSETAISKGAPAEGFSKIGGDTLVLTETNAGNDGDVPINELNSSHVPTIDTTNVPPPPDNPIELLNDIRKNPIYYEVAKVMAYLSVQVSNILGYIQVVSQFASIYTGDILPSVFAKWVNSMPTFRLNLTTAISLECFFYHFYPSQSGSSNFWTAYYQAVATPWIVVLLATFAYFARICYLSTKNKPLEDDDEWQALKRKTQRSITASAMFVLNLTHASVATSTLQIFSCDKYYYDEDEKQFFLRLDSSVECSRENNKDYAEGIYYAWFTICVYLIGYPVSIFAYMYYSRMYLKCEVLQTDYDKHEALIEPISKREEDGSDEAAPVSESCTLYIHSRHFEPEKIDGLLASPVDSALQDGNHDDEIYLYPKELLLADGDTKKVCNVRIYLKKDFMDGGRWEFVWVTWLNAEDVQKTLGSSFTRPYEDSCYWYVLLARLQATSVSSRVLGAVR</sequence>
<evidence type="ECO:0000256" key="8">
    <source>
        <dbReference type="SAM" id="MobiDB-lite"/>
    </source>
</evidence>
<evidence type="ECO:0000256" key="5">
    <source>
        <dbReference type="ARBA" id="ARBA00022729"/>
    </source>
</evidence>
<comment type="caution">
    <text evidence="10">The sequence shown here is derived from an EMBL/GenBank/DDBJ whole genome shotgun (WGS) entry which is preliminary data.</text>
</comment>